<keyword evidence="1" id="KW-0812">Transmembrane</keyword>
<evidence type="ECO:0000256" key="1">
    <source>
        <dbReference type="SAM" id="Phobius"/>
    </source>
</evidence>
<organism evidence="2 3">
    <name type="scientific">Xylanimonas allomyrinae</name>
    <dbReference type="NCBI Taxonomy" id="2509459"/>
    <lineage>
        <taxon>Bacteria</taxon>
        <taxon>Bacillati</taxon>
        <taxon>Actinomycetota</taxon>
        <taxon>Actinomycetes</taxon>
        <taxon>Micrococcales</taxon>
        <taxon>Promicromonosporaceae</taxon>
        <taxon>Xylanimonas</taxon>
    </lineage>
</organism>
<dbReference type="KEGG" id="xyl:ET495_04360"/>
<dbReference type="Proteomes" id="UP000291758">
    <property type="component" value="Chromosome"/>
</dbReference>
<keyword evidence="1" id="KW-1133">Transmembrane helix</keyword>
<dbReference type="RefSeq" id="WP_129202911.1">
    <property type="nucleotide sequence ID" value="NZ_CP035495.1"/>
</dbReference>
<dbReference type="OrthoDB" id="8206682at2"/>
<dbReference type="EMBL" id="CP035495">
    <property type="protein sequence ID" value="QAY62613.1"/>
    <property type="molecule type" value="Genomic_DNA"/>
</dbReference>
<keyword evidence="1" id="KW-0472">Membrane</keyword>
<feature type="transmembrane region" description="Helical" evidence="1">
    <location>
        <begin position="71"/>
        <end position="91"/>
    </location>
</feature>
<dbReference type="AlphaFoldDB" id="A0A4P6ELN1"/>
<proteinExistence type="predicted"/>
<protein>
    <recommendedName>
        <fullName evidence="4">Acyltransferase</fullName>
    </recommendedName>
</protein>
<gene>
    <name evidence="2" type="ORF">ET495_04360</name>
</gene>
<evidence type="ECO:0008006" key="4">
    <source>
        <dbReference type="Google" id="ProtNLM"/>
    </source>
</evidence>
<accession>A0A4P6ELN1</accession>
<evidence type="ECO:0000313" key="2">
    <source>
        <dbReference type="EMBL" id="QAY62613.1"/>
    </source>
</evidence>
<feature type="transmembrane region" description="Helical" evidence="1">
    <location>
        <begin position="30"/>
        <end position="51"/>
    </location>
</feature>
<name>A0A4P6ELN1_9MICO</name>
<keyword evidence="3" id="KW-1185">Reference proteome</keyword>
<sequence length="107" mass="11619">MSDRPAERTPSSLDALVDATPASRERVVDLLRVLAIGVVVLWHWSLSLTHWRPDGVLTMPNPIPDVPGGWAMTWVFQVMPVFFLVGGYANLAGWQAVTRDGGAPPAS</sequence>
<reference evidence="2 3" key="1">
    <citation type="submission" date="2019-01" db="EMBL/GenBank/DDBJ databases">
        <title>Genome sequencing of strain 2JSPR-7.</title>
        <authorList>
            <person name="Heo J."/>
            <person name="Kim S.-J."/>
            <person name="Kim J.-S."/>
            <person name="Hong S.-B."/>
            <person name="Kwon S.-W."/>
        </authorList>
    </citation>
    <scope>NUCLEOTIDE SEQUENCE [LARGE SCALE GENOMIC DNA]</scope>
    <source>
        <strain evidence="2 3">2JSPR-7</strain>
    </source>
</reference>
<evidence type="ECO:0000313" key="3">
    <source>
        <dbReference type="Proteomes" id="UP000291758"/>
    </source>
</evidence>